<dbReference type="Pfam" id="PF21394">
    <property type="entry name" value="Beta-ketacyl_N"/>
    <property type="match status" value="1"/>
</dbReference>
<evidence type="ECO:0000313" key="11">
    <source>
        <dbReference type="Proteomes" id="UP001250538"/>
    </source>
</evidence>
<accession>A0AAJ2JU34</accession>
<evidence type="ECO:0000259" key="7">
    <source>
        <dbReference type="PROSITE" id="PS50075"/>
    </source>
</evidence>
<feature type="active site" description="Proton donor; for dehydratase activity" evidence="6">
    <location>
        <position position="861"/>
    </location>
</feature>
<keyword evidence="5" id="KW-0808">Transferase</keyword>
<evidence type="ECO:0000256" key="6">
    <source>
        <dbReference type="PROSITE-ProRule" id="PRU01363"/>
    </source>
</evidence>
<dbReference type="InterPro" id="IPR050091">
    <property type="entry name" value="PKS_NRPS_Biosynth_Enz"/>
</dbReference>
<dbReference type="Pfam" id="PF14399">
    <property type="entry name" value="BtrH_N"/>
    <property type="match status" value="1"/>
</dbReference>
<keyword evidence="3" id="KW-0596">Phosphopantetheine</keyword>
<dbReference type="InterPro" id="IPR020841">
    <property type="entry name" value="PKS_Beta-ketoAc_synthase_dom"/>
</dbReference>
<dbReference type="Pfam" id="PF14765">
    <property type="entry name" value="PS-DH"/>
    <property type="match status" value="1"/>
</dbReference>
<dbReference type="InterPro" id="IPR057326">
    <property type="entry name" value="KR_dom"/>
</dbReference>
<dbReference type="RefSeq" id="WP_315745655.1">
    <property type="nucleotide sequence ID" value="NZ_JAVYAA010000002.1"/>
</dbReference>
<dbReference type="Pfam" id="PF08659">
    <property type="entry name" value="KR"/>
    <property type="match status" value="1"/>
</dbReference>
<dbReference type="InterPro" id="IPR013968">
    <property type="entry name" value="PKS_KR"/>
</dbReference>
<dbReference type="InterPro" id="IPR049490">
    <property type="entry name" value="C883_1060-like_KR_N"/>
</dbReference>
<dbReference type="SMART" id="SM00825">
    <property type="entry name" value="PKS_KS"/>
    <property type="match status" value="1"/>
</dbReference>
<dbReference type="PROSITE" id="PS52019">
    <property type="entry name" value="PKS_MFAS_DH"/>
    <property type="match status" value="1"/>
</dbReference>
<dbReference type="Proteomes" id="UP001250538">
    <property type="component" value="Unassembled WGS sequence"/>
</dbReference>
<dbReference type="SMART" id="SM00826">
    <property type="entry name" value="PKS_DH"/>
    <property type="match status" value="1"/>
</dbReference>
<dbReference type="InterPro" id="IPR009081">
    <property type="entry name" value="PP-bd_ACP"/>
</dbReference>
<dbReference type="Gene3D" id="3.10.129.110">
    <property type="entry name" value="Polyketide synthase dehydratase"/>
    <property type="match status" value="1"/>
</dbReference>
<dbReference type="InterPro" id="IPR036736">
    <property type="entry name" value="ACP-like_sf"/>
</dbReference>
<dbReference type="PROSITE" id="PS00606">
    <property type="entry name" value="KS3_1"/>
    <property type="match status" value="1"/>
</dbReference>
<name>A0AAJ2JU34_9BACL</name>
<comment type="pathway">
    <text evidence="2">Antibiotic biosynthesis; bacillaene biosynthesis.</text>
</comment>
<dbReference type="InterPro" id="IPR018201">
    <property type="entry name" value="Ketoacyl_synth_AS"/>
</dbReference>
<dbReference type="InterPro" id="IPR006162">
    <property type="entry name" value="Ppantetheine_attach_site"/>
</dbReference>
<dbReference type="Pfam" id="PF00550">
    <property type="entry name" value="PP-binding"/>
    <property type="match status" value="1"/>
</dbReference>
<comment type="caution">
    <text evidence="10">The sequence shown here is derived from an EMBL/GenBank/DDBJ whole genome shotgun (WGS) entry which is preliminary data.</text>
</comment>
<feature type="region of interest" description="C-terminal hotdog fold" evidence="6">
    <location>
        <begin position="799"/>
        <end position="942"/>
    </location>
</feature>
<dbReference type="GO" id="GO:0071770">
    <property type="term" value="P:DIM/DIP cell wall layer assembly"/>
    <property type="evidence" value="ECO:0007669"/>
    <property type="project" value="TreeGrafter"/>
</dbReference>
<dbReference type="CDD" id="cd08953">
    <property type="entry name" value="KR_2_SDR_x"/>
    <property type="match status" value="1"/>
</dbReference>
<evidence type="ECO:0000256" key="2">
    <source>
        <dbReference type="ARBA" id="ARBA00004789"/>
    </source>
</evidence>
<dbReference type="Gene3D" id="1.10.1240.100">
    <property type="match status" value="1"/>
</dbReference>
<dbReference type="SMART" id="SM01294">
    <property type="entry name" value="PKS_PP_betabranch"/>
    <property type="match status" value="1"/>
</dbReference>
<dbReference type="PANTHER" id="PTHR43775">
    <property type="entry name" value="FATTY ACID SYNTHASE"/>
    <property type="match status" value="1"/>
</dbReference>
<dbReference type="SUPFAM" id="SSF51735">
    <property type="entry name" value="NAD(P)-binding Rossmann-fold domains"/>
    <property type="match status" value="2"/>
</dbReference>
<dbReference type="Gene3D" id="3.40.47.10">
    <property type="match status" value="1"/>
</dbReference>
<dbReference type="GO" id="GO:0005737">
    <property type="term" value="C:cytoplasm"/>
    <property type="evidence" value="ECO:0007669"/>
    <property type="project" value="TreeGrafter"/>
</dbReference>
<proteinExistence type="predicted"/>
<dbReference type="InterPro" id="IPR016039">
    <property type="entry name" value="Thiolase-like"/>
</dbReference>
<dbReference type="CDD" id="cd00833">
    <property type="entry name" value="PKS"/>
    <property type="match status" value="1"/>
</dbReference>
<dbReference type="InterPro" id="IPR036291">
    <property type="entry name" value="NAD(P)-bd_dom_sf"/>
</dbReference>
<dbReference type="InterPro" id="IPR049551">
    <property type="entry name" value="PKS_DH_C"/>
</dbReference>
<dbReference type="SUPFAM" id="SSF53901">
    <property type="entry name" value="Thiolase-like"/>
    <property type="match status" value="1"/>
</dbReference>
<feature type="domain" description="PKS/mFAS DH" evidence="9">
    <location>
        <begin position="665"/>
        <end position="942"/>
    </location>
</feature>
<reference evidence="11" key="1">
    <citation type="submission" date="2023-09" db="EMBL/GenBank/DDBJ databases">
        <title>Paenibacillus sp. chi10 Genome sequencing and assembly.</title>
        <authorList>
            <person name="Kim I."/>
        </authorList>
    </citation>
    <scope>NUCLEOTIDE SEQUENCE [LARGE SCALE GENOMIC DNA]</scope>
    <source>
        <strain evidence="11">chi10</strain>
    </source>
</reference>
<protein>
    <submittedName>
        <fullName evidence="10">SDR family oxidoreductase</fullName>
    </submittedName>
</protein>
<evidence type="ECO:0000256" key="3">
    <source>
        <dbReference type="ARBA" id="ARBA00022450"/>
    </source>
</evidence>
<dbReference type="PROSITE" id="PS50075">
    <property type="entry name" value="CARRIER"/>
    <property type="match status" value="1"/>
</dbReference>
<evidence type="ECO:0000256" key="1">
    <source>
        <dbReference type="ARBA" id="ARBA00003299"/>
    </source>
</evidence>
<dbReference type="GO" id="GO:0031177">
    <property type="term" value="F:phosphopantetheine binding"/>
    <property type="evidence" value="ECO:0007669"/>
    <property type="project" value="InterPro"/>
</dbReference>
<feature type="domain" description="Ketosynthase family 3 (KS3)" evidence="8">
    <location>
        <begin position="38"/>
        <end position="464"/>
    </location>
</feature>
<dbReference type="SMART" id="SM00823">
    <property type="entry name" value="PKS_PP"/>
    <property type="match status" value="1"/>
</dbReference>
<dbReference type="Pfam" id="PF00109">
    <property type="entry name" value="ketoacyl-synt"/>
    <property type="match status" value="1"/>
</dbReference>
<dbReference type="SUPFAM" id="SSF47336">
    <property type="entry name" value="ACP-like"/>
    <property type="match status" value="1"/>
</dbReference>
<dbReference type="GO" id="GO:0006633">
    <property type="term" value="P:fatty acid biosynthetic process"/>
    <property type="evidence" value="ECO:0007669"/>
    <property type="project" value="InterPro"/>
</dbReference>
<dbReference type="InterPro" id="IPR014030">
    <property type="entry name" value="Ketoacyl_synth_N"/>
</dbReference>
<evidence type="ECO:0000256" key="4">
    <source>
        <dbReference type="ARBA" id="ARBA00022553"/>
    </source>
</evidence>
<feature type="region of interest" description="N-terminal hotdog fold" evidence="6">
    <location>
        <begin position="665"/>
        <end position="788"/>
    </location>
</feature>
<dbReference type="PANTHER" id="PTHR43775:SF37">
    <property type="entry name" value="SI:DKEY-61P9.11"/>
    <property type="match status" value="1"/>
</dbReference>
<dbReference type="GO" id="GO:0004312">
    <property type="term" value="F:fatty acid synthase activity"/>
    <property type="evidence" value="ECO:0007669"/>
    <property type="project" value="TreeGrafter"/>
</dbReference>
<evidence type="ECO:0000259" key="8">
    <source>
        <dbReference type="PROSITE" id="PS52004"/>
    </source>
</evidence>
<dbReference type="InterPro" id="IPR049552">
    <property type="entry name" value="PKS_DH_N"/>
</dbReference>
<dbReference type="InterPro" id="IPR042104">
    <property type="entry name" value="PKS_dehydratase_sf"/>
</dbReference>
<dbReference type="SMART" id="SM00822">
    <property type="entry name" value="PKS_KR"/>
    <property type="match status" value="1"/>
</dbReference>
<dbReference type="GO" id="GO:0005886">
    <property type="term" value="C:plasma membrane"/>
    <property type="evidence" value="ECO:0007669"/>
    <property type="project" value="TreeGrafter"/>
</dbReference>
<evidence type="ECO:0000256" key="5">
    <source>
        <dbReference type="ARBA" id="ARBA00022679"/>
    </source>
</evidence>
<evidence type="ECO:0000313" key="10">
    <source>
        <dbReference type="EMBL" id="MDT8977088.1"/>
    </source>
</evidence>
<dbReference type="Gene3D" id="3.40.50.720">
    <property type="entry name" value="NAD(P)-binding Rossmann-like Domain"/>
    <property type="match status" value="1"/>
</dbReference>
<keyword evidence="11" id="KW-1185">Reference proteome</keyword>
<dbReference type="Pfam" id="PF22621">
    <property type="entry name" value="CurL-like_PKS_C"/>
    <property type="match status" value="1"/>
</dbReference>
<dbReference type="InterPro" id="IPR020806">
    <property type="entry name" value="PKS_PP-bd"/>
</dbReference>
<dbReference type="PROSITE" id="PS00012">
    <property type="entry name" value="PHOSPHOPANTETHEINE"/>
    <property type="match status" value="1"/>
</dbReference>
<dbReference type="Pfam" id="PF02801">
    <property type="entry name" value="Ketoacyl-synt_C"/>
    <property type="match status" value="1"/>
</dbReference>
<evidence type="ECO:0000259" key="9">
    <source>
        <dbReference type="PROSITE" id="PS52019"/>
    </source>
</evidence>
<dbReference type="PROSITE" id="PS52004">
    <property type="entry name" value="KS3_2"/>
    <property type="match status" value="1"/>
</dbReference>
<sequence length="1927" mass="215652">MSGVYQYVIEKTASGSIDKAIGVEILKHLKREDKGRSRQDIAIIGMAVEMPNAEDLSQFWSNLRNGIDCVAPFPDSRKADLHEIRQAGQLGDDPKYAEGAYLRDVAHFDPAYFKISPMEAKLMDPQQRLFLQNAWKAMADAGYGGNRLSKSRTGVYVGLSGDFNDSYQELIAAINPDQLPLSVTGNIASIIASRISYCLNLRGPAMLVDTACSSSLVAVHLAALGLRNGDCEVAIAGGVKVNLLPLKERMHPLGIASSTGRTRTFDDGSDGTGFGEGVAAIVLKPLEQACKDGDRIYAVIKGSAVNQDGSSSGISAPNALAQEDVLIRAWEDAGIEPETISYMEAHGTGTKLGDPIEIDGIAKAFAHFTTQKQFCAVGSVKSNIGHLDHLAGLAGLVKSVLALQHGEIPPSLHFQRPNGNIPFESSPVFVNDKLIPWIAEDTPRRCGVSSFGLSGTNCHMVLEEAPSFKEEADAANTGRPRVLMLSANTKEALRELVQSYRFHLERKACWNLDDLCYTANTGRGQYSHRLALLFTDEVELKAKISRLARSEEWSILEEENVYYGENRIVSSQKTNRQAGELTEESKRRLTAQARSLLVAGGQLAELARLYVGGADVEWTTLYRDRKYSKTELPPDPFTQKRFWVEAAANKQRIEPTIHGNAQPLTSLIDRQLADTMSLRIYASEFRFEERWVLSEHRIGDNGIVPGTTYLDMIRQLSLLHYPGKESHLEQVTFLSPLYVSEGEARQMHLFLEEEGEDRLRFTVISRDEDEHVWVKHCEGRLLPAVPRNDRSFSHQEVLDRFAECEPIEVQEQYQGEIQFGPRWHNVKQIRVDRMGVLARIALPDAFASDGREHQLHPALMDNAMNIAISHIGEGFYLPWMYKKLRVYERMPKQFFSLISLKQEIRQDAETAVFDVTLFDEEGRVIAEAEDYVIKRVNKQGVVYQGLKPADSFRMTWVPEPAAPVEPAVKPHGSVLLLSNDRQTAASFSERFAQAGCNVIEIELGGQFRKVGPDRFTVSADVHDFTLVLQATDTEQIGQIVYLMQEPPKGDEDYERFDDLRKKSVEGLFSLIQSLLHNKVSQPLDFMLMAPNAQSISGEESGLQPMFSALFGLGKVIREEYPTLRVRCIDYDEMTPFDTLWKEIAAQPSVYCIGYRQGVRYLPQLVPLEQDQTIERPLELKTDGVYLLTGGLGGVGLELGKHFAASLPGINLAFLNRTPLPPREQWANLTDDSGNGRTERAIQALLEMERRGATVWSYSADVSNPDDLERVLRELRAEHGRINGIVHAAGVAGKGYLFSKDPKDFRTVLAPKVGGTWLLDKLTEEDNPDFFVLFSSVASLMGGIGQGDYAAANAYLDAFAADRSRRGKRTLAINWPAWKETGMAVDHGVQDNGVLQAIRTSSALQALDHFLMQEHVQVIVGKLNDSAASVLSNSFLFGLAPELERKIARMNAARERRMQKDEPVVFAEVELQGKTAYSETEIKLAQIWAGVMELEQINVYDSFYSLGGDSIIAVRIVSNMADHLDVEIGVNELLDHATIEALASHLDNLAGRNPEIRHASSEQILTKSGGTGQVLEDHGTTADAVAELPDKAIISLSSFERVQELSWRQLNCYDRGFAIQFGDENAYWISYFKLFLGLKRGYDLSAQGYPYALSDQEEIFGYATDHQILGKFGFAIRQLQVEDASQLHETICRLVEQKKPVMVAFDEFYTFYTPFYLKEHTDHLTVIHGYDRRNKTYSIVNHNHLQIQARHEVSYGHFTTPFALLEEIYGDLPAQSRTVITLERIPEAVVNVNALRKELLHLLRQLMEDDQAGSDIELIANWESHSEESLKQKMRELYIMLGGKELFVDALVRDFIEEPQKTAVREAADVIVNRSSQLVTKFITGIFRKRGVTSEELELERTHIRQKTREFLDLAVKALERIPDRQES</sequence>
<dbReference type="InterPro" id="IPR014031">
    <property type="entry name" value="Ketoacyl_synth_C"/>
</dbReference>
<keyword evidence="4" id="KW-0597">Phosphoprotein</keyword>
<comment type="function">
    <text evidence="1">Involved in some intermediate steps for the synthesis of the antibiotic polyketide bacillaene which is involved in secondary metabolism.</text>
</comment>
<feature type="domain" description="Carrier" evidence="7">
    <location>
        <begin position="1474"/>
        <end position="1549"/>
    </location>
</feature>
<dbReference type="InterPro" id="IPR020807">
    <property type="entry name" value="PKS_DH"/>
</dbReference>
<dbReference type="InterPro" id="IPR026935">
    <property type="entry name" value="BtrH_N"/>
</dbReference>
<organism evidence="10 11">
    <name type="scientific">Paenibacillus suaedae</name>
    <dbReference type="NCBI Taxonomy" id="3077233"/>
    <lineage>
        <taxon>Bacteria</taxon>
        <taxon>Bacillati</taxon>
        <taxon>Bacillota</taxon>
        <taxon>Bacilli</taxon>
        <taxon>Bacillales</taxon>
        <taxon>Paenibacillaceae</taxon>
        <taxon>Paenibacillus</taxon>
    </lineage>
</organism>
<dbReference type="Gene3D" id="1.10.1200.10">
    <property type="entry name" value="ACP-like"/>
    <property type="match status" value="1"/>
</dbReference>
<dbReference type="GO" id="GO:0004315">
    <property type="term" value="F:3-oxoacyl-[acyl-carrier-protein] synthase activity"/>
    <property type="evidence" value="ECO:0007669"/>
    <property type="project" value="InterPro"/>
</dbReference>
<feature type="active site" description="Proton acceptor; for dehydratase activity" evidence="6">
    <location>
        <position position="696"/>
    </location>
</feature>
<dbReference type="InterPro" id="IPR049900">
    <property type="entry name" value="PKS_mFAS_DH"/>
</dbReference>
<dbReference type="EMBL" id="JAVYAA010000002">
    <property type="protein sequence ID" value="MDT8977088.1"/>
    <property type="molecule type" value="Genomic_DNA"/>
</dbReference>
<gene>
    <name evidence="10" type="ORF">RQP50_12625</name>
</gene>
<dbReference type="Pfam" id="PF21089">
    <property type="entry name" value="PKS_DH_N"/>
    <property type="match status" value="1"/>
</dbReference>